<gene>
    <name evidence="1" type="ORF">E2C01_047129</name>
</gene>
<organism evidence="1 2">
    <name type="scientific">Portunus trituberculatus</name>
    <name type="common">Swimming crab</name>
    <name type="synonym">Neptunus trituberculatus</name>
    <dbReference type="NCBI Taxonomy" id="210409"/>
    <lineage>
        <taxon>Eukaryota</taxon>
        <taxon>Metazoa</taxon>
        <taxon>Ecdysozoa</taxon>
        <taxon>Arthropoda</taxon>
        <taxon>Crustacea</taxon>
        <taxon>Multicrustacea</taxon>
        <taxon>Malacostraca</taxon>
        <taxon>Eumalacostraca</taxon>
        <taxon>Eucarida</taxon>
        <taxon>Decapoda</taxon>
        <taxon>Pleocyemata</taxon>
        <taxon>Brachyura</taxon>
        <taxon>Eubrachyura</taxon>
        <taxon>Portunoidea</taxon>
        <taxon>Portunidae</taxon>
        <taxon>Portuninae</taxon>
        <taxon>Portunus</taxon>
    </lineage>
</organism>
<name>A0A5B7FZL1_PORTR</name>
<sequence length="71" mass="7543">MQLYILPFLFTTELHIFPSLTNNKSTCPCDLMPLPCLSQCISEPDSDGCGGGGGDVGQPAAIWLLCSPTLL</sequence>
<dbReference type="Proteomes" id="UP000324222">
    <property type="component" value="Unassembled WGS sequence"/>
</dbReference>
<reference evidence="1 2" key="1">
    <citation type="submission" date="2019-05" db="EMBL/GenBank/DDBJ databases">
        <title>Another draft genome of Portunus trituberculatus and its Hox gene families provides insights of decapod evolution.</title>
        <authorList>
            <person name="Jeong J.-H."/>
            <person name="Song I."/>
            <person name="Kim S."/>
            <person name="Choi T."/>
            <person name="Kim D."/>
            <person name="Ryu S."/>
            <person name="Kim W."/>
        </authorList>
    </citation>
    <scope>NUCLEOTIDE SEQUENCE [LARGE SCALE GENOMIC DNA]</scope>
    <source>
        <tissue evidence="1">Muscle</tissue>
    </source>
</reference>
<dbReference type="EMBL" id="VSRR010011483">
    <property type="protein sequence ID" value="MPC53240.1"/>
    <property type="molecule type" value="Genomic_DNA"/>
</dbReference>
<comment type="caution">
    <text evidence="1">The sequence shown here is derived from an EMBL/GenBank/DDBJ whole genome shotgun (WGS) entry which is preliminary data.</text>
</comment>
<protein>
    <submittedName>
        <fullName evidence="1">Uncharacterized protein</fullName>
    </submittedName>
</protein>
<evidence type="ECO:0000313" key="1">
    <source>
        <dbReference type="EMBL" id="MPC53240.1"/>
    </source>
</evidence>
<dbReference type="AlphaFoldDB" id="A0A5B7FZL1"/>
<accession>A0A5B7FZL1</accession>
<proteinExistence type="predicted"/>
<evidence type="ECO:0000313" key="2">
    <source>
        <dbReference type="Proteomes" id="UP000324222"/>
    </source>
</evidence>
<keyword evidence="2" id="KW-1185">Reference proteome</keyword>